<reference evidence="2" key="1">
    <citation type="journal article" date="2019" name="Int. J. Syst. Evol. Microbiol.">
        <title>The Global Catalogue of Microorganisms (GCM) 10K type strain sequencing project: providing services to taxonomists for standard genome sequencing and annotation.</title>
        <authorList>
            <consortium name="The Broad Institute Genomics Platform"/>
            <consortium name="The Broad Institute Genome Sequencing Center for Infectious Disease"/>
            <person name="Wu L."/>
            <person name="Ma J."/>
        </authorList>
    </citation>
    <scope>NUCLEOTIDE SEQUENCE [LARGE SCALE GENOMIC DNA]</scope>
    <source>
        <strain evidence="2">CCUG 56754</strain>
    </source>
</reference>
<sequence length="129" mass="15150">MSKKKVEQKVRQHATELMKEKGYISPVDLLVKMERLTPKQVKDWRFKKIPYLERVAVGNLGKLNHALNMLKKFAKEQNLKPSLTVYKSWGKGPKKPLRFSKSGNPYMEEVYSTHYVRVKSQKSNKDRKT</sequence>
<dbReference type="Proteomes" id="UP001597040">
    <property type="component" value="Unassembled WGS sequence"/>
</dbReference>
<dbReference type="EMBL" id="JBHTKJ010000011">
    <property type="protein sequence ID" value="MFD1037794.1"/>
    <property type="molecule type" value="Genomic_DNA"/>
</dbReference>
<name>A0ABW3LKI7_9BACI</name>
<dbReference type="RefSeq" id="WP_390360183.1">
    <property type="nucleotide sequence ID" value="NZ_JBHTKJ010000011.1"/>
</dbReference>
<proteinExistence type="predicted"/>
<comment type="caution">
    <text evidence="1">The sequence shown here is derived from an EMBL/GenBank/DDBJ whole genome shotgun (WGS) entry which is preliminary data.</text>
</comment>
<accession>A0ABW3LKI7</accession>
<gene>
    <name evidence="1" type="ORF">ACFQ3N_05140</name>
</gene>
<protein>
    <recommendedName>
        <fullName evidence="3">50S ribosomal protein L22</fullName>
    </recommendedName>
</protein>
<organism evidence="1 2">
    <name type="scientific">Virgibacillus byunsanensis</name>
    <dbReference type="NCBI Taxonomy" id="570945"/>
    <lineage>
        <taxon>Bacteria</taxon>
        <taxon>Bacillati</taxon>
        <taxon>Bacillota</taxon>
        <taxon>Bacilli</taxon>
        <taxon>Bacillales</taxon>
        <taxon>Bacillaceae</taxon>
        <taxon>Virgibacillus</taxon>
    </lineage>
</organism>
<evidence type="ECO:0000313" key="1">
    <source>
        <dbReference type="EMBL" id="MFD1037794.1"/>
    </source>
</evidence>
<evidence type="ECO:0000313" key="2">
    <source>
        <dbReference type="Proteomes" id="UP001597040"/>
    </source>
</evidence>
<keyword evidence="2" id="KW-1185">Reference proteome</keyword>
<evidence type="ECO:0008006" key="3">
    <source>
        <dbReference type="Google" id="ProtNLM"/>
    </source>
</evidence>